<evidence type="ECO:0008006" key="3">
    <source>
        <dbReference type="Google" id="ProtNLM"/>
    </source>
</evidence>
<dbReference type="Proteomes" id="UP001465976">
    <property type="component" value="Unassembled WGS sequence"/>
</dbReference>
<accession>A0ABR3EJ71</accession>
<feature type="non-terminal residue" evidence="1">
    <location>
        <position position="1"/>
    </location>
</feature>
<protein>
    <recommendedName>
        <fullName evidence="3">Reverse transcriptase zinc-binding domain-containing protein</fullName>
    </recommendedName>
</protein>
<evidence type="ECO:0000313" key="1">
    <source>
        <dbReference type="EMBL" id="KAL0562895.1"/>
    </source>
</evidence>
<keyword evidence="2" id="KW-1185">Reference proteome</keyword>
<proteinExistence type="predicted"/>
<gene>
    <name evidence="1" type="ORF">V5O48_019183</name>
</gene>
<sequence>INKDDPNTTDQLPRVTPQIPTWEHRKAIVASGCRNAYTKNATAGAAVVFPDERENENTIMARLPAASPQTVRAADLYSILLVAKDTESSVELRIETPSKFVTEFLARKKDTLEDINFIDNELAPLMREVILVLRNRTARTLFRLLEGTGLGRPELKIARKLAKTATQSDTPDTNIAWPEPRLTLTGLKLSALTQRLAHRSIRSAKSKGQKDRPRTKNMLEKTQAQIEEVFQYVPEEQAIWKALRLPEFSKKLRQFLWMTAHDAYMVGDKWNRDSYPVEVKNRRWCEHCPGKEESMEHILTQCESPGQGEVWDLAETVWNNKCSETEWFKPGIDTIIGAGLAKTEKAKPSENNSGENRLWRILIAESAHLIWVMRCERILEKENTAFSENEVRARWRTRMNGRIALDQRLTNKKYGPKAVSTYTVENTWTGTIHEETQLPDKWPQRPGVLVGIETDLIRKAGKRAKQGEG</sequence>
<reference evidence="1 2" key="1">
    <citation type="submission" date="2024-02" db="EMBL/GenBank/DDBJ databases">
        <title>A draft genome for the cacao thread blight pathogen Marasmius crinis-equi.</title>
        <authorList>
            <person name="Cohen S.P."/>
            <person name="Baruah I.K."/>
            <person name="Amoako-Attah I."/>
            <person name="Bukari Y."/>
            <person name="Meinhardt L.W."/>
            <person name="Bailey B.A."/>
        </authorList>
    </citation>
    <scope>NUCLEOTIDE SEQUENCE [LARGE SCALE GENOMIC DNA]</scope>
    <source>
        <strain evidence="1 2">GH-76</strain>
    </source>
</reference>
<evidence type="ECO:0000313" key="2">
    <source>
        <dbReference type="Proteomes" id="UP001465976"/>
    </source>
</evidence>
<comment type="caution">
    <text evidence="1">The sequence shown here is derived from an EMBL/GenBank/DDBJ whole genome shotgun (WGS) entry which is preliminary data.</text>
</comment>
<organism evidence="1 2">
    <name type="scientific">Marasmius crinis-equi</name>
    <dbReference type="NCBI Taxonomy" id="585013"/>
    <lineage>
        <taxon>Eukaryota</taxon>
        <taxon>Fungi</taxon>
        <taxon>Dikarya</taxon>
        <taxon>Basidiomycota</taxon>
        <taxon>Agaricomycotina</taxon>
        <taxon>Agaricomycetes</taxon>
        <taxon>Agaricomycetidae</taxon>
        <taxon>Agaricales</taxon>
        <taxon>Marasmiineae</taxon>
        <taxon>Marasmiaceae</taxon>
        <taxon>Marasmius</taxon>
    </lineage>
</organism>
<dbReference type="EMBL" id="JBAHYK010004295">
    <property type="protein sequence ID" value="KAL0562895.1"/>
    <property type="molecule type" value="Genomic_DNA"/>
</dbReference>
<name>A0ABR3EJ71_9AGAR</name>